<evidence type="ECO:0000313" key="4">
    <source>
        <dbReference type="Proteomes" id="UP000298030"/>
    </source>
</evidence>
<keyword evidence="2" id="KW-0732">Signal</keyword>
<comment type="caution">
    <text evidence="3">The sequence shown here is derived from an EMBL/GenBank/DDBJ whole genome shotgun (WGS) entry which is preliminary data.</text>
</comment>
<feature type="compositionally biased region" description="Basic and acidic residues" evidence="1">
    <location>
        <begin position="110"/>
        <end position="123"/>
    </location>
</feature>
<feature type="signal peptide" evidence="2">
    <location>
        <begin position="1"/>
        <end position="22"/>
    </location>
</feature>
<keyword evidence="4" id="KW-1185">Reference proteome</keyword>
<evidence type="ECO:0000256" key="2">
    <source>
        <dbReference type="SAM" id="SignalP"/>
    </source>
</evidence>
<protein>
    <submittedName>
        <fullName evidence="3">Uncharacterized protein</fullName>
    </submittedName>
</protein>
<proteinExistence type="predicted"/>
<sequence length="129" mass="14028">MVRLSVATLSLAALAGVAIVNAQPIGYVLDHVHRSRQLDSYPLAPFSLESGSFQLASRAEEVSDLAERGALYVLTVYPMLYLTGLTHVLSDQRPAWTDFPSLLQLGNRTSRKDCHPGPRESKQGRPGPG</sequence>
<feature type="region of interest" description="Disordered" evidence="1">
    <location>
        <begin position="107"/>
        <end position="129"/>
    </location>
</feature>
<organism evidence="3 4">
    <name type="scientific">Coprinellus micaceus</name>
    <name type="common">Glistening ink-cap mushroom</name>
    <name type="synonym">Coprinus micaceus</name>
    <dbReference type="NCBI Taxonomy" id="71717"/>
    <lineage>
        <taxon>Eukaryota</taxon>
        <taxon>Fungi</taxon>
        <taxon>Dikarya</taxon>
        <taxon>Basidiomycota</taxon>
        <taxon>Agaricomycotina</taxon>
        <taxon>Agaricomycetes</taxon>
        <taxon>Agaricomycetidae</taxon>
        <taxon>Agaricales</taxon>
        <taxon>Agaricineae</taxon>
        <taxon>Psathyrellaceae</taxon>
        <taxon>Coprinellus</taxon>
    </lineage>
</organism>
<gene>
    <name evidence="3" type="ORF">FA13DRAFT_1415211</name>
</gene>
<dbReference type="EMBL" id="QPFP01000079">
    <property type="protein sequence ID" value="TEB23306.1"/>
    <property type="molecule type" value="Genomic_DNA"/>
</dbReference>
<reference evidence="3 4" key="1">
    <citation type="journal article" date="2019" name="Nat. Ecol. Evol.">
        <title>Megaphylogeny resolves global patterns of mushroom evolution.</title>
        <authorList>
            <person name="Varga T."/>
            <person name="Krizsan K."/>
            <person name="Foldi C."/>
            <person name="Dima B."/>
            <person name="Sanchez-Garcia M."/>
            <person name="Sanchez-Ramirez S."/>
            <person name="Szollosi G.J."/>
            <person name="Szarkandi J.G."/>
            <person name="Papp V."/>
            <person name="Albert L."/>
            <person name="Andreopoulos W."/>
            <person name="Angelini C."/>
            <person name="Antonin V."/>
            <person name="Barry K.W."/>
            <person name="Bougher N.L."/>
            <person name="Buchanan P."/>
            <person name="Buyck B."/>
            <person name="Bense V."/>
            <person name="Catcheside P."/>
            <person name="Chovatia M."/>
            <person name="Cooper J."/>
            <person name="Damon W."/>
            <person name="Desjardin D."/>
            <person name="Finy P."/>
            <person name="Geml J."/>
            <person name="Haridas S."/>
            <person name="Hughes K."/>
            <person name="Justo A."/>
            <person name="Karasinski D."/>
            <person name="Kautmanova I."/>
            <person name="Kiss B."/>
            <person name="Kocsube S."/>
            <person name="Kotiranta H."/>
            <person name="LaButti K.M."/>
            <person name="Lechner B.E."/>
            <person name="Liimatainen K."/>
            <person name="Lipzen A."/>
            <person name="Lukacs Z."/>
            <person name="Mihaltcheva S."/>
            <person name="Morgado L.N."/>
            <person name="Niskanen T."/>
            <person name="Noordeloos M.E."/>
            <person name="Ohm R.A."/>
            <person name="Ortiz-Santana B."/>
            <person name="Ovrebo C."/>
            <person name="Racz N."/>
            <person name="Riley R."/>
            <person name="Savchenko A."/>
            <person name="Shiryaev A."/>
            <person name="Soop K."/>
            <person name="Spirin V."/>
            <person name="Szebenyi C."/>
            <person name="Tomsovsky M."/>
            <person name="Tulloss R.E."/>
            <person name="Uehling J."/>
            <person name="Grigoriev I.V."/>
            <person name="Vagvolgyi C."/>
            <person name="Papp T."/>
            <person name="Martin F.M."/>
            <person name="Miettinen O."/>
            <person name="Hibbett D.S."/>
            <person name="Nagy L.G."/>
        </authorList>
    </citation>
    <scope>NUCLEOTIDE SEQUENCE [LARGE SCALE GENOMIC DNA]</scope>
    <source>
        <strain evidence="3 4">FP101781</strain>
    </source>
</reference>
<feature type="chain" id="PRO_5021366597" evidence="2">
    <location>
        <begin position="23"/>
        <end position="129"/>
    </location>
</feature>
<name>A0A4Y7SN72_COPMI</name>
<dbReference type="Proteomes" id="UP000298030">
    <property type="component" value="Unassembled WGS sequence"/>
</dbReference>
<evidence type="ECO:0000256" key="1">
    <source>
        <dbReference type="SAM" id="MobiDB-lite"/>
    </source>
</evidence>
<evidence type="ECO:0000313" key="3">
    <source>
        <dbReference type="EMBL" id="TEB23306.1"/>
    </source>
</evidence>
<accession>A0A4Y7SN72</accession>
<dbReference type="AlphaFoldDB" id="A0A4Y7SN72"/>